<evidence type="ECO:0000256" key="8">
    <source>
        <dbReference type="ARBA" id="ARBA00022692"/>
    </source>
</evidence>
<evidence type="ECO:0000256" key="2">
    <source>
        <dbReference type="ARBA" id="ARBA00004429"/>
    </source>
</evidence>
<evidence type="ECO:0000256" key="15">
    <source>
        <dbReference type="SAM" id="Phobius"/>
    </source>
</evidence>
<evidence type="ECO:0000256" key="9">
    <source>
        <dbReference type="ARBA" id="ARBA00022741"/>
    </source>
</evidence>
<keyword evidence="6" id="KW-0597">Phosphoprotein</keyword>
<dbReference type="PANTHER" id="PTHR44936:SF5">
    <property type="entry name" value="SENSOR HISTIDINE KINASE ENVZ"/>
    <property type="match status" value="1"/>
</dbReference>
<evidence type="ECO:0000256" key="14">
    <source>
        <dbReference type="ARBA" id="ARBA00023136"/>
    </source>
</evidence>
<protein>
    <recommendedName>
        <fullName evidence="3">histidine kinase</fullName>
        <ecNumber evidence="3">2.7.13.3</ecNumber>
    </recommendedName>
</protein>
<dbReference type="SMART" id="SM00388">
    <property type="entry name" value="HisKA"/>
    <property type="match status" value="1"/>
</dbReference>
<evidence type="ECO:0000313" key="18">
    <source>
        <dbReference type="EMBL" id="MBK8524348.1"/>
    </source>
</evidence>
<keyword evidence="5" id="KW-0997">Cell inner membrane</keyword>
<gene>
    <name evidence="18" type="ORF">IPL58_09635</name>
</gene>
<dbReference type="InterPro" id="IPR003594">
    <property type="entry name" value="HATPase_dom"/>
</dbReference>
<dbReference type="InterPro" id="IPR005467">
    <property type="entry name" value="His_kinase_dom"/>
</dbReference>
<evidence type="ECO:0000256" key="13">
    <source>
        <dbReference type="ARBA" id="ARBA00023012"/>
    </source>
</evidence>
<keyword evidence="11" id="KW-0067">ATP-binding</keyword>
<evidence type="ECO:0000256" key="10">
    <source>
        <dbReference type="ARBA" id="ARBA00022777"/>
    </source>
</evidence>
<dbReference type="CDD" id="cd00082">
    <property type="entry name" value="HisKA"/>
    <property type="match status" value="1"/>
</dbReference>
<dbReference type="SUPFAM" id="SSF47384">
    <property type="entry name" value="Homodimeric domain of signal transducing histidine kinase"/>
    <property type="match status" value="1"/>
</dbReference>
<sequence>MIRQLLPASLTLRIFLVLLCGVLLAATLTFSLAQRDRRDVIEHFHGREAVQRIADMLRLLSNLPASQRLSTLAPFSQDEWRLSPLDACAGRPAPHLAQGLTDRLSGSIRINSAVRLDPMGEAPRPPTLAVRGQFADGSDFCLIHKGQRRVPPQIEQWRFPISLGLFVALIALVCWLAVRLALRPLQRMSAAAEAFGRDIRQPPLETGGPSEVRQAAQAFNAMQERVRGFMAERTQILAAVTHDLKTPMTRMRLRLENCNDEALREKLAGDLSAMQALVSEGLDLARSLESSEPDTRIDLGALLSSIADDATDAGQPVSFIAPADSNPILVGCRPNGLRRAIENLIDNALKYGLCAEISLTRTPHHVSIHIRDRGPGIPEESLEAVMRPFVRLETSRSRDSGGTGLGLAIANNLLTAQGASLTLANLPEGGLDACIDLPVP</sequence>
<keyword evidence="7" id="KW-0808">Transferase</keyword>
<dbReference type="Pfam" id="PF00672">
    <property type="entry name" value="HAMP"/>
    <property type="match status" value="1"/>
</dbReference>
<dbReference type="PROSITE" id="PS50885">
    <property type="entry name" value="HAMP"/>
    <property type="match status" value="1"/>
</dbReference>
<evidence type="ECO:0000313" key="19">
    <source>
        <dbReference type="Proteomes" id="UP000886689"/>
    </source>
</evidence>
<keyword evidence="10" id="KW-0418">Kinase</keyword>
<dbReference type="EC" id="2.7.13.3" evidence="3"/>
<dbReference type="PRINTS" id="PR00344">
    <property type="entry name" value="BCTRLSENSOR"/>
</dbReference>
<dbReference type="InterPro" id="IPR050980">
    <property type="entry name" value="2C_sensor_his_kinase"/>
</dbReference>
<comment type="caution">
    <text evidence="18">The sequence shown here is derived from an EMBL/GenBank/DDBJ whole genome shotgun (WGS) entry which is preliminary data.</text>
</comment>
<dbReference type="InterPro" id="IPR036097">
    <property type="entry name" value="HisK_dim/P_sf"/>
</dbReference>
<organism evidence="18 19">
    <name type="scientific">Candidatus Proximibacter danicus</name>
    <dbReference type="NCBI Taxonomy" id="2954365"/>
    <lineage>
        <taxon>Bacteria</taxon>
        <taxon>Pseudomonadati</taxon>
        <taxon>Pseudomonadota</taxon>
        <taxon>Betaproteobacteria</taxon>
        <taxon>Candidatus Proximibacter</taxon>
    </lineage>
</organism>
<dbReference type="GO" id="GO:0005524">
    <property type="term" value="F:ATP binding"/>
    <property type="evidence" value="ECO:0007669"/>
    <property type="project" value="UniProtKB-KW"/>
</dbReference>
<keyword evidence="12 15" id="KW-1133">Transmembrane helix</keyword>
<evidence type="ECO:0000259" key="16">
    <source>
        <dbReference type="PROSITE" id="PS50109"/>
    </source>
</evidence>
<comment type="catalytic activity">
    <reaction evidence="1">
        <text>ATP + protein L-histidine = ADP + protein N-phospho-L-histidine.</text>
        <dbReference type="EC" id="2.7.13.3"/>
    </reaction>
</comment>
<dbReference type="EMBL" id="JADJUC010000008">
    <property type="protein sequence ID" value="MBK8524348.1"/>
    <property type="molecule type" value="Genomic_DNA"/>
</dbReference>
<dbReference type="CDD" id="cd06225">
    <property type="entry name" value="HAMP"/>
    <property type="match status" value="1"/>
</dbReference>
<feature type="domain" description="HAMP" evidence="17">
    <location>
        <begin position="179"/>
        <end position="231"/>
    </location>
</feature>
<evidence type="ECO:0000256" key="7">
    <source>
        <dbReference type="ARBA" id="ARBA00022679"/>
    </source>
</evidence>
<keyword evidence="9" id="KW-0547">Nucleotide-binding</keyword>
<proteinExistence type="predicted"/>
<dbReference type="Pfam" id="PF00512">
    <property type="entry name" value="HisKA"/>
    <property type="match status" value="1"/>
</dbReference>
<evidence type="ECO:0000256" key="5">
    <source>
        <dbReference type="ARBA" id="ARBA00022519"/>
    </source>
</evidence>
<evidence type="ECO:0000256" key="1">
    <source>
        <dbReference type="ARBA" id="ARBA00000085"/>
    </source>
</evidence>
<dbReference type="SUPFAM" id="SSF55874">
    <property type="entry name" value="ATPase domain of HSP90 chaperone/DNA topoisomerase II/histidine kinase"/>
    <property type="match status" value="1"/>
</dbReference>
<dbReference type="Proteomes" id="UP000886689">
    <property type="component" value="Unassembled WGS sequence"/>
</dbReference>
<dbReference type="PROSITE" id="PS50109">
    <property type="entry name" value="HIS_KIN"/>
    <property type="match status" value="1"/>
</dbReference>
<dbReference type="SMART" id="SM00387">
    <property type="entry name" value="HATPase_c"/>
    <property type="match status" value="1"/>
</dbReference>
<dbReference type="Pfam" id="PF02518">
    <property type="entry name" value="HATPase_c"/>
    <property type="match status" value="1"/>
</dbReference>
<keyword evidence="13" id="KW-0902">Two-component regulatory system</keyword>
<name>A0A9D7K2K3_9PROT</name>
<evidence type="ECO:0000256" key="3">
    <source>
        <dbReference type="ARBA" id="ARBA00012438"/>
    </source>
</evidence>
<feature type="transmembrane region" description="Helical" evidence="15">
    <location>
        <begin position="157"/>
        <end position="178"/>
    </location>
</feature>
<reference evidence="18" key="1">
    <citation type="submission" date="2020-10" db="EMBL/GenBank/DDBJ databases">
        <title>Connecting structure to function with the recovery of over 1000 high-quality activated sludge metagenome-assembled genomes encoding full-length rRNA genes using long-read sequencing.</title>
        <authorList>
            <person name="Singleton C.M."/>
            <person name="Petriglieri F."/>
            <person name="Kristensen J.M."/>
            <person name="Kirkegaard R.H."/>
            <person name="Michaelsen T.Y."/>
            <person name="Andersen M.H."/>
            <person name="Karst S.M."/>
            <person name="Dueholm M.S."/>
            <person name="Nielsen P.H."/>
            <person name="Albertsen M."/>
        </authorList>
    </citation>
    <scope>NUCLEOTIDE SEQUENCE</scope>
    <source>
        <strain evidence="18">Hirt_18-Q3-R61-65_BATAC.395</strain>
    </source>
</reference>
<dbReference type="PANTHER" id="PTHR44936">
    <property type="entry name" value="SENSOR PROTEIN CREC"/>
    <property type="match status" value="1"/>
</dbReference>
<keyword evidence="14 15" id="KW-0472">Membrane</keyword>
<dbReference type="Gene3D" id="1.10.287.130">
    <property type="match status" value="1"/>
</dbReference>
<dbReference type="InterPro" id="IPR003660">
    <property type="entry name" value="HAMP_dom"/>
</dbReference>
<dbReference type="GO" id="GO:0000155">
    <property type="term" value="F:phosphorelay sensor kinase activity"/>
    <property type="evidence" value="ECO:0007669"/>
    <property type="project" value="InterPro"/>
</dbReference>
<dbReference type="InterPro" id="IPR004358">
    <property type="entry name" value="Sig_transdc_His_kin-like_C"/>
</dbReference>
<evidence type="ECO:0000256" key="12">
    <source>
        <dbReference type="ARBA" id="ARBA00022989"/>
    </source>
</evidence>
<evidence type="ECO:0000256" key="11">
    <source>
        <dbReference type="ARBA" id="ARBA00022840"/>
    </source>
</evidence>
<keyword evidence="8 15" id="KW-0812">Transmembrane</keyword>
<dbReference type="AlphaFoldDB" id="A0A9D7K2K3"/>
<evidence type="ECO:0000259" key="17">
    <source>
        <dbReference type="PROSITE" id="PS50885"/>
    </source>
</evidence>
<dbReference type="SMART" id="SM00304">
    <property type="entry name" value="HAMP"/>
    <property type="match status" value="1"/>
</dbReference>
<evidence type="ECO:0000256" key="6">
    <source>
        <dbReference type="ARBA" id="ARBA00022553"/>
    </source>
</evidence>
<comment type="subcellular location">
    <subcellularLocation>
        <location evidence="2">Cell inner membrane</location>
        <topology evidence="2">Multi-pass membrane protein</topology>
    </subcellularLocation>
</comment>
<evidence type="ECO:0000256" key="4">
    <source>
        <dbReference type="ARBA" id="ARBA00022475"/>
    </source>
</evidence>
<dbReference type="Gene3D" id="3.30.565.10">
    <property type="entry name" value="Histidine kinase-like ATPase, C-terminal domain"/>
    <property type="match status" value="1"/>
</dbReference>
<dbReference type="InterPro" id="IPR036890">
    <property type="entry name" value="HATPase_C_sf"/>
</dbReference>
<dbReference type="InterPro" id="IPR003661">
    <property type="entry name" value="HisK_dim/P_dom"/>
</dbReference>
<accession>A0A9D7K2K3</accession>
<dbReference type="CDD" id="cd00075">
    <property type="entry name" value="HATPase"/>
    <property type="match status" value="1"/>
</dbReference>
<dbReference type="GO" id="GO:0005886">
    <property type="term" value="C:plasma membrane"/>
    <property type="evidence" value="ECO:0007669"/>
    <property type="project" value="UniProtKB-SubCell"/>
</dbReference>
<feature type="domain" description="Histidine kinase" evidence="16">
    <location>
        <begin position="239"/>
        <end position="440"/>
    </location>
</feature>
<keyword evidence="4" id="KW-1003">Cell membrane</keyword>